<dbReference type="InterPro" id="IPR050390">
    <property type="entry name" value="C5-Methyltransferase"/>
</dbReference>
<comment type="similarity">
    <text evidence="5 6">Belongs to the class I-like SAM-binding methyltransferase superfamily. C5-methyltransferase family.</text>
</comment>
<evidence type="ECO:0000256" key="4">
    <source>
        <dbReference type="ARBA" id="ARBA00022747"/>
    </source>
</evidence>
<organism evidence="8 9">
    <name type="scientific">Fusobacterium necrophorum</name>
    <dbReference type="NCBI Taxonomy" id="859"/>
    <lineage>
        <taxon>Bacteria</taxon>
        <taxon>Fusobacteriati</taxon>
        <taxon>Fusobacteriota</taxon>
        <taxon>Fusobacteriia</taxon>
        <taxon>Fusobacteriales</taxon>
        <taxon>Fusobacteriaceae</taxon>
        <taxon>Fusobacterium</taxon>
    </lineage>
</organism>
<evidence type="ECO:0000313" key="8">
    <source>
        <dbReference type="EMBL" id="MDK4512899.1"/>
    </source>
</evidence>
<dbReference type="RefSeq" id="WP_285049392.1">
    <property type="nucleotide sequence ID" value="NZ_JAMGTK010000029.1"/>
</dbReference>
<reference evidence="8" key="2">
    <citation type="submission" date="2022-04" db="EMBL/GenBank/DDBJ databases">
        <authorList>
            <person name="Livingstone P.G."/>
        </authorList>
    </citation>
    <scope>NUCLEOTIDE SEQUENCE</scope>
    <source>
        <strain evidence="8">BRON_8</strain>
    </source>
</reference>
<keyword evidence="9" id="KW-1185">Reference proteome</keyword>
<keyword evidence="3 5" id="KW-0949">S-adenosyl-L-methionine</keyword>
<dbReference type="EMBL" id="JAMGTK010000029">
    <property type="protein sequence ID" value="MDK4512899.1"/>
    <property type="molecule type" value="Genomic_DNA"/>
</dbReference>
<dbReference type="GO" id="GO:0003677">
    <property type="term" value="F:DNA binding"/>
    <property type="evidence" value="ECO:0007669"/>
    <property type="project" value="TreeGrafter"/>
</dbReference>
<dbReference type="GO" id="GO:0032259">
    <property type="term" value="P:methylation"/>
    <property type="evidence" value="ECO:0007669"/>
    <property type="project" value="UniProtKB-KW"/>
</dbReference>
<protein>
    <recommendedName>
        <fullName evidence="7">Cytosine-specific methyltransferase</fullName>
        <ecNumber evidence="7">2.1.1.37</ecNumber>
    </recommendedName>
</protein>
<gene>
    <name evidence="8" type="ORF">MWG07_11630</name>
</gene>
<reference evidence="8" key="1">
    <citation type="journal article" date="2022" name="Gene">
        <title>A genome-led study on the pathogenesis of Fusobacterium necrophorum infections.</title>
        <authorList>
            <person name="Thapa G."/>
            <person name="Jayal A."/>
            <person name="Sikazwe E."/>
            <person name="Perry T."/>
            <person name="Mohammed Al Balushi A."/>
            <person name="Livingstone P."/>
        </authorList>
    </citation>
    <scope>NUCLEOTIDE SEQUENCE</scope>
    <source>
        <strain evidence="8">BRON_8</strain>
    </source>
</reference>
<evidence type="ECO:0000256" key="6">
    <source>
        <dbReference type="RuleBase" id="RU000416"/>
    </source>
</evidence>
<dbReference type="PROSITE" id="PS51679">
    <property type="entry name" value="SAM_MT_C5"/>
    <property type="match status" value="1"/>
</dbReference>
<evidence type="ECO:0000256" key="5">
    <source>
        <dbReference type="PROSITE-ProRule" id="PRU01016"/>
    </source>
</evidence>
<evidence type="ECO:0000256" key="3">
    <source>
        <dbReference type="ARBA" id="ARBA00022691"/>
    </source>
</evidence>
<dbReference type="Gene3D" id="3.40.50.150">
    <property type="entry name" value="Vaccinia Virus protein VP39"/>
    <property type="match status" value="1"/>
</dbReference>
<dbReference type="NCBIfam" id="TIGR00675">
    <property type="entry name" value="dcm"/>
    <property type="match status" value="1"/>
</dbReference>
<dbReference type="GO" id="GO:0009307">
    <property type="term" value="P:DNA restriction-modification system"/>
    <property type="evidence" value="ECO:0007669"/>
    <property type="project" value="UniProtKB-KW"/>
</dbReference>
<dbReference type="EC" id="2.1.1.37" evidence="7"/>
<accession>A0AAW6WDM0</accession>
<dbReference type="PANTHER" id="PTHR10629:SF52">
    <property type="entry name" value="DNA (CYTOSINE-5)-METHYLTRANSFERASE 1"/>
    <property type="match status" value="1"/>
</dbReference>
<name>A0AAW6WDM0_9FUSO</name>
<dbReference type="GO" id="GO:0044027">
    <property type="term" value="P:negative regulation of gene expression via chromosomal CpG island methylation"/>
    <property type="evidence" value="ECO:0007669"/>
    <property type="project" value="TreeGrafter"/>
</dbReference>
<comment type="caution">
    <text evidence="8">The sequence shown here is derived from an EMBL/GenBank/DDBJ whole genome shotgun (WGS) entry which is preliminary data.</text>
</comment>
<sequence>MKPIAIDLFCGAGGMSEGILQAGFHIIFSNDISESAAETYRKRHEQLGLIQGKNTWLEVDDIKNISGDLIKAKIAVLEDFKEKEIKIDALFGGPPCQGFSRAGKQKSDDIRNFLFSEYLRLVKEIQPKYIVFENVPGILDIKFHNFVSKFDKEIYKELSAIEIIKKELKKINYNLLEEKILSAADYGVPQKRHRVILIGYKVGEKKPKYPEKMEKIVSLKEAISDIAGYDIVMSDYQIESRYGRTKNIITKLPISTKELFNNDYSCHYKYIEERFSLLKEGESNLQLRKRLIKKGIDIEKYPELLKYLINKLSVSKEEIIKKCKVLSNDSEILDLIVTKKIHE</sequence>
<dbReference type="InterPro" id="IPR018117">
    <property type="entry name" value="C5_DNA_meth_AS"/>
</dbReference>
<dbReference type="Pfam" id="PF00145">
    <property type="entry name" value="DNA_methylase"/>
    <property type="match status" value="1"/>
</dbReference>
<evidence type="ECO:0000256" key="1">
    <source>
        <dbReference type="ARBA" id="ARBA00022603"/>
    </source>
</evidence>
<dbReference type="PRINTS" id="PR00105">
    <property type="entry name" value="C5METTRFRASE"/>
</dbReference>
<dbReference type="GO" id="GO:0003886">
    <property type="term" value="F:DNA (cytosine-5-)-methyltransferase activity"/>
    <property type="evidence" value="ECO:0007669"/>
    <property type="project" value="UniProtKB-EC"/>
</dbReference>
<dbReference type="PANTHER" id="PTHR10629">
    <property type="entry name" value="CYTOSINE-SPECIFIC METHYLTRANSFERASE"/>
    <property type="match status" value="1"/>
</dbReference>
<keyword evidence="4" id="KW-0680">Restriction system</keyword>
<keyword evidence="2 5" id="KW-0808">Transferase</keyword>
<comment type="catalytic activity">
    <reaction evidence="7">
        <text>a 2'-deoxycytidine in DNA + S-adenosyl-L-methionine = a 5-methyl-2'-deoxycytidine in DNA + S-adenosyl-L-homocysteine + H(+)</text>
        <dbReference type="Rhea" id="RHEA:13681"/>
        <dbReference type="Rhea" id="RHEA-COMP:11369"/>
        <dbReference type="Rhea" id="RHEA-COMP:11370"/>
        <dbReference type="ChEBI" id="CHEBI:15378"/>
        <dbReference type="ChEBI" id="CHEBI:57856"/>
        <dbReference type="ChEBI" id="CHEBI:59789"/>
        <dbReference type="ChEBI" id="CHEBI:85452"/>
        <dbReference type="ChEBI" id="CHEBI:85454"/>
        <dbReference type="EC" id="2.1.1.37"/>
    </reaction>
</comment>
<dbReference type="Proteomes" id="UP001173223">
    <property type="component" value="Unassembled WGS sequence"/>
</dbReference>
<dbReference type="SUPFAM" id="SSF53335">
    <property type="entry name" value="S-adenosyl-L-methionine-dependent methyltransferases"/>
    <property type="match status" value="1"/>
</dbReference>
<dbReference type="PROSITE" id="PS00094">
    <property type="entry name" value="C5_MTASE_1"/>
    <property type="match status" value="1"/>
</dbReference>
<evidence type="ECO:0000313" key="9">
    <source>
        <dbReference type="Proteomes" id="UP001173223"/>
    </source>
</evidence>
<dbReference type="InterPro" id="IPR029063">
    <property type="entry name" value="SAM-dependent_MTases_sf"/>
</dbReference>
<evidence type="ECO:0000256" key="7">
    <source>
        <dbReference type="RuleBase" id="RU000417"/>
    </source>
</evidence>
<dbReference type="AlphaFoldDB" id="A0AAW6WDM0"/>
<evidence type="ECO:0000256" key="2">
    <source>
        <dbReference type="ARBA" id="ARBA00022679"/>
    </source>
</evidence>
<dbReference type="InterPro" id="IPR001525">
    <property type="entry name" value="C5_MeTfrase"/>
</dbReference>
<feature type="active site" evidence="5">
    <location>
        <position position="96"/>
    </location>
</feature>
<proteinExistence type="inferred from homology"/>
<keyword evidence="1 5" id="KW-0489">Methyltransferase</keyword>